<dbReference type="AlphaFoldDB" id="A0A4Y1YS23"/>
<evidence type="ECO:0000313" key="3">
    <source>
        <dbReference type="Proteomes" id="UP000316473"/>
    </source>
</evidence>
<evidence type="ECO:0000256" key="1">
    <source>
        <dbReference type="SAM" id="Coils"/>
    </source>
</evidence>
<organism evidence="2 3">
    <name type="scientific">Nitrosomonas stercoris</name>
    <dbReference type="NCBI Taxonomy" id="1444684"/>
    <lineage>
        <taxon>Bacteria</taxon>
        <taxon>Pseudomonadati</taxon>
        <taxon>Pseudomonadota</taxon>
        <taxon>Betaproteobacteria</taxon>
        <taxon>Nitrosomonadales</taxon>
        <taxon>Nitrosomonadaceae</taxon>
        <taxon>Nitrosomonas</taxon>
    </lineage>
</organism>
<dbReference type="KEGG" id="nst:Nstercoris_02202"/>
<feature type="coiled-coil region" evidence="1">
    <location>
        <begin position="112"/>
        <end position="146"/>
    </location>
</feature>
<protein>
    <submittedName>
        <fullName evidence="2">Uncharacterized protein</fullName>
    </submittedName>
</protein>
<gene>
    <name evidence="2" type="ORF">Nstercoris_02202</name>
</gene>
<reference evidence="2 3" key="1">
    <citation type="submission" date="2019-06" db="EMBL/GenBank/DDBJ databases">
        <title>Nitrosomonas stercoris KYUHI-S whole genome shotgun sequence.</title>
        <authorList>
            <person name="Nakagawa T."/>
            <person name="Tsuchiya Y."/>
            <person name="Takahashi R."/>
        </authorList>
    </citation>
    <scope>NUCLEOTIDE SEQUENCE [LARGE SCALE GENOMIC DNA]</scope>
    <source>
        <strain evidence="2 3">KYUHI-S</strain>
    </source>
</reference>
<dbReference type="EMBL" id="AP019755">
    <property type="protein sequence ID" value="BBL35923.1"/>
    <property type="molecule type" value="Genomic_DNA"/>
</dbReference>
<proteinExistence type="predicted"/>
<dbReference type="Proteomes" id="UP000316473">
    <property type="component" value="Chromosome"/>
</dbReference>
<sequence>MLSIFNFVKFGYEFASRVLAKWLFIGLLLVPVVAFAVDSEQQVAELEAAIAHQQQEQQILFQQFQMLQELRRHEIAEENQFVPTDNAGDVNNNAAPKYEDMLKRREERIQRIQRYTHELNELYQHYQAAENERRVLIEQLKGLKLDEPAAVK</sequence>
<evidence type="ECO:0000313" key="2">
    <source>
        <dbReference type="EMBL" id="BBL35923.1"/>
    </source>
</evidence>
<accession>A0A4Y1YS23</accession>
<keyword evidence="1" id="KW-0175">Coiled coil</keyword>
<feature type="coiled-coil region" evidence="1">
    <location>
        <begin position="36"/>
        <end position="63"/>
    </location>
</feature>
<name>A0A4Y1YS23_9PROT</name>
<keyword evidence="3" id="KW-1185">Reference proteome</keyword>